<gene>
    <name evidence="3" type="ORF">FYJ33_12495</name>
</gene>
<dbReference type="InterPro" id="IPR042185">
    <property type="entry name" value="Serpin_sf_2"/>
</dbReference>
<comment type="caution">
    <text evidence="3">The sequence shown here is derived from an EMBL/GenBank/DDBJ whole genome shotgun (WGS) entry which is preliminary data.</text>
</comment>
<sequence>MYETNFEEKDAAKDINKWVSKNTNNKIKEIVKNTDKSDIMLLINTLYFNKKWQEPYEKSEITSGRFSNNDGTTSKAEFMHSSESAYVNDSMAEGFIKSYEGGKISFVCMLPKKDVSIEKYLSSLTGNSFLKFMKSRENIDVVASMPQIKYEYSISLNDPLNKIGLIDAFDSGKAEFTKMSDNKLCISEVLQKTYINIGQNGTEAAAATAVTMKETAPAIQKEHKTITLDRPFVFAIVDNDTNIPLFMGSVVHI</sequence>
<reference evidence="3 4" key="1">
    <citation type="submission" date="2019-08" db="EMBL/GenBank/DDBJ databases">
        <title>In-depth cultivation of the pig gut microbiome towards novel bacterial diversity and tailored functional studies.</title>
        <authorList>
            <person name="Wylensek D."/>
            <person name="Hitch T.C.A."/>
            <person name="Clavel T."/>
        </authorList>
    </citation>
    <scope>NUCLEOTIDE SEQUENCE [LARGE SCALE GENOMIC DNA]</scope>
    <source>
        <strain evidence="3 4">WCA-383-APC-5B</strain>
    </source>
</reference>
<evidence type="ECO:0000256" key="1">
    <source>
        <dbReference type="RuleBase" id="RU000411"/>
    </source>
</evidence>
<dbReference type="PANTHER" id="PTHR11461:SF211">
    <property type="entry name" value="GH10112P-RELATED"/>
    <property type="match status" value="1"/>
</dbReference>
<dbReference type="GO" id="GO:0004867">
    <property type="term" value="F:serine-type endopeptidase inhibitor activity"/>
    <property type="evidence" value="ECO:0007669"/>
    <property type="project" value="InterPro"/>
</dbReference>
<dbReference type="InterPro" id="IPR000215">
    <property type="entry name" value="Serpin_fam"/>
</dbReference>
<dbReference type="InterPro" id="IPR023795">
    <property type="entry name" value="Serpin_CS"/>
</dbReference>
<evidence type="ECO:0000313" key="4">
    <source>
        <dbReference type="Proteomes" id="UP000460287"/>
    </source>
</evidence>
<name>A0A7X2T216_9CLOT</name>
<proteinExistence type="inferred from homology"/>
<dbReference type="Gene3D" id="2.30.39.10">
    <property type="entry name" value="Alpha-1-antitrypsin, domain 1"/>
    <property type="match status" value="1"/>
</dbReference>
<dbReference type="Gene3D" id="3.30.497.10">
    <property type="entry name" value="Antithrombin, subunit I, domain 2"/>
    <property type="match status" value="1"/>
</dbReference>
<dbReference type="InterPro" id="IPR036186">
    <property type="entry name" value="Serpin_sf"/>
</dbReference>
<dbReference type="InterPro" id="IPR023796">
    <property type="entry name" value="Serpin_dom"/>
</dbReference>
<evidence type="ECO:0000313" key="3">
    <source>
        <dbReference type="EMBL" id="MSR92192.1"/>
    </source>
</evidence>
<organism evidence="3 4">
    <name type="scientific">Inconstantimicrobium porci</name>
    <dbReference type="NCBI Taxonomy" id="2652291"/>
    <lineage>
        <taxon>Bacteria</taxon>
        <taxon>Bacillati</taxon>
        <taxon>Bacillota</taxon>
        <taxon>Clostridia</taxon>
        <taxon>Eubacteriales</taxon>
        <taxon>Clostridiaceae</taxon>
        <taxon>Inconstantimicrobium</taxon>
    </lineage>
</organism>
<dbReference type="SMART" id="SM00093">
    <property type="entry name" value="SERPIN"/>
    <property type="match status" value="1"/>
</dbReference>
<feature type="domain" description="Serpin" evidence="2">
    <location>
        <begin position="1"/>
        <end position="253"/>
    </location>
</feature>
<dbReference type="EMBL" id="VULX01000024">
    <property type="protein sequence ID" value="MSR92192.1"/>
    <property type="molecule type" value="Genomic_DNA"/>
</dbReference>
<comment type="similarity">
    <text evidence="1">Belongs to the serpin family.</text>
</comment>
<keyword evidence="4" id="KW-1185">Reference proteome</keyword>
<dbReference type="PROSITE" id="PS00284">
    <property type="entry name" value="SERPIN"/>
    <property type="match status" value="1"/>
</dbReference>
<dbReference type="GO" id="GO:0005615">
    <property type="term" value="C:extracellular space"/>
    <property type="evidence" value="ECO:0007669"/>
    <property type="project" value="InterPro"/>
</dbReference>
<dbReference type="Pfam" id="PF00079">
    <property type="entry name" value="Serpin"/>
    <property type="match status" value="1"/>
</dbReference>
<dbReference type="RefSeq" id="WP_328598702.1">
    <property type="nucleotide sequence ID" value="NZ_VULX01000024.1"/>
</dbReference>
<dbReference type="Proteomes" id="UP000460287">
    <property type="component" value="Unassembled WGS sequence"/>
</dbReference>
<dbReference type="SUPFAM" id="SSF56574">
    <property type="entry name" value="Serpins"/>
    <property type="match status" value="1"/>
</dbReference>
<accession>A0A7X2T216</accession>
<evidence type="ECO:0000259" key="2">
    <source>
        <dbReference type="SMART" id="SM00093"/>
    </source>
</evidence>
<protein>
    <recommendedName>
        <fullName evidence="2">Serpin domain-containing protein</fullName>
    </recommendedName>
</protein>
<dbReference type="PANTHER" id="PTHR11461">
    <property type="entry name" value="SERINE PROTEASE INHIBITOR, SERPIN"/>
    <property type="match status" value="1"/>
</dbReference>
<dbReference type="InterPro" id="IPR042178">
    <property type="entry name" value="Serpin_sf_1"/>
</dbReference>
<dbReference type="AlphaFoldDB" id="A0A7X2T216"/>